<protein>
    <recommendedName>
        <fullName evidence="4">Secreted protein</fullName>
    </recommendedName>
</protein>
<sequence>MHIPLRTSAVVVLAVGLAAVCGPAHAGAEGSHESKPEIDCRKNSYGNAAILSPTFNYNTTDQSATTCYANDQARHIATNTVRGLLNDAL</sequence>
<comment type="caution">
    <text evidence="2">The sequence shown here is derived from an EMBL/GenBank/DDBJ whole genome shotgun (WGS) entry which is preliminary data.</text>
</comment>
<feature type="chain" id="PRO_5045616376" description="Secreted protein" evidence="1">
    <location>
        <begin position="27"/>
        <end position="89"/>
    </location>
</feature>
<evidence type="ECO:0008006" key="4">
    <source>
        <dbReference type="Google" id="ProtNLM"/>
    </source>
</evidence>
<evidence type="ECO:0000256" key="1">
    <source>
        <dbReference type="SAM" id="SignalP"/>
    </source>
</evidence>
<evidence type="ECO:0000313" key="3">
    <source>
        <dbReference type="Proteomes" id="UP001601976"/>
    </source>
</evidence>
<proteinExistence type="predicted"/>
<evidence type="ECO:0000313" key="2">
    <source>
        <dbReference type="EMBL" id="MFF3343626.1"/>
    </source>
</evidence>
<keyword evidence="1" id="KW-0732">Signal</keyword>
<keyword evidence="3" id="KW-1185">Reference proteome</keyword>
<organism evidence="2 3">
    <name type="scientific">Streptomyces flavidovirens</name>
    <dbReference type="NCBI Taxonomy" id="67298"/>
    <lineage>
        <taxon>Bacteria</taxon>
        <taxon>Bacillati</taxon>
        <taxon>Actinomycetota</taxon>
        <taxon>Actinomycetes</taxon>
        <taxon>Kitasatosporales</taxon>
        <taxon>Streptomycetaceae</taxon>
        <taxon>Streptomyces</taxon>
    </lineage>
</organism>
<gene>
    <name evidence="2" type="ORF">ACFYWW_33915</name>
</gene>
<accession>A0ABW6RRR3</accession>
<name>A0ABW6RRR3_9ACTN</name>
<reference evidence="2 3" key="1">
    <citation type="submission" date="2024-10" db="EMBL/GenBank/DDBJ databases">
        <title>The Natural Products Discovery Center: Release of the First 8490 Sequenced Strains for Exploring Actinobacteria Biosynthetic Diversity.</title>
        <authorList>
            <person name="Kalkreuter E."/>
            <person name="Kautsar S.A."/>
            <person name="Yang D."/>
            <person name="Bader C.D."/>
            <person name="Teijaro C.N."/>
            <person name="Fluegel L."/>
            <person name="Davis C.M."/>
            <person name="Simpson J.R."/>
            <person name="Lauterbach L."/>
            <person name="Steele A.D."/>
            <person name="Gui C."/>
            <person name="Meng S."/>
            <person name="Li G."/>
            <person name="Viehrig K."/>
            <person name="Ye F."/>
            <person name="Su P."/>
            <person name="Kiefer A.F."/>
            <person name="Nichols A."/>
            <person name="Cepeda A.J."/>
            <person name="Yan W."/>
            <person name="Fan B."/>
            <person name="Jiang Y."/>
            <person name="Adhikari A."/>
            <person name="Zheng C.-J."/>
            <person name="Schuster L."/>
            <person name="Cowan T.M."/>
            <person name="Smanski M.J."/>
            <person name="Chevrette M.G."/>
            <person name="De Carvalho L.P.S."/>
            <person name="Shen B."/>
        </authorList>
    </citation>
    <scope>NUCLEOTIDE SEQUENCE [LARGE SCALE GENOMIC DNA]</scope>
    <source>
        <strain evidence="2 3">NPDC003029</strain>
    </source>
</reference>
<dbReference type="RefSeq" id="WP_387899494.1">
    <property type="nucleotide sequence ID" value="NZ_JBIAPK010000017.1"/>
</dbReference>
<dbReference type="Proteomes" id="UP001601976">
    <property type="component" value="Unassembled WGS sequence"/>
</dbReference>
<feature type="signal peptide" evidence="1">
    <location>
        <begin position="1"/>
        <end position="26"/>
    </location>
</feature>
<dbReference type="EMBL" id="JBIAPK010000017">
    <property type="protein sequence ID" value="MFF3343626.1"/>
    <property type="molecule type" value="Genomic_DNA"/>
</dbReference>